<dbReference type="PANTHER" id="PTHR22803">
    <property type="entry name" value="MANNOSE, PHOSPHOLIPASE, LECTIN RECEPTOR RELATED"/>
    <property type="match status" value="1"/>
</dbReference>
<feature type="domain" description="C-type lectin" evidence="3">
    <location>
        <begin position="32"/>
        <end position="153"/>
    </location>
</feature>
<evidence type="ECO:0000259" key="3">
    <source>
        <dbReference type="PROSITE" id="PS50041"/>
    </source>
</evidence>
<protein>
    <recommendedName>
        <fullName evidence="3">C-type lectin domain-containing protein</fullName>
    </recommendedName>
</protein>
<feature type="region of interest" description="Disordered" evidence="1">
    <location>
        <begin position="203"/>
        <end position="227"/>
    </location>
</feature>
<sequence>MKVLALLVCLLVYVGCSEAHVYEPCPAGWMSFGSSCYRYYGQVTNQITAENICRQFSGCSGGIGHLVSLNTAAEDTFIFNYIKGLTGTNIPPQSWLGARRMPGSSRWMWSDGTEITYSTYNGFPGQSNPSDQGRNCMSYSPESPQPQWLHINCAAQSLPFMCELQANIPDPVTCPTAGNNPTGQNPMSPLRALPYRYNKKGNMEQRHSGSVKNPIQNPMSPPRELPYRYNMKGNIEQRHSGRA</sequence>
<feature type="compositionally biased region" description="Polar residues" evidence="1">
    <location>
        <begin position="208"/>
        <end position="218"/>
    </location>
</feature>
<evidence type="ECO:0000313" key="5">
    <source>
        <dbReference type="Proteomes" id="UP000887568"/>
    </source>
</evidence>
<accession>A0A913Z617</accession>
<dbReference type="OrthoDB" id="418245at2759"/>
<dbReference type="InterPro" id="IPR016187">
    <property type="entry name" value="CTDL_fold"/>
</dbReference>
<dbReference type="RefSeq" id="XP_038047162.1">
    <property type="nucleotide sequence ID" value="XM_038191234.1"/>
</dbReference>
<dbReference type="EnsemblMetazoa" id="XM_038191234.1">
    <property type="protein sequence ID" value="XP_038047162.1"/>
    <property type="gene ID" value="LOC119721252"/>
</dbReference>
<dbReference type="Proteomes" id="UP000887568">
    <property type="component" value="Unplaced"/>
</dbReference>
<name>A0A913Z617_PATMI</name>
<dbReference type="Gene3D" id="3.10.100.10">
    <property type="entry name" value="Mannose-Binding Protein A, subunit A"/>
    <property type="match status" value="1"/>
</dbReference>
<dbReference type="InterPro" id="IPR050111">
    <property type="entry name" value="C-type_lectin/snaclec_domain"/>
</dbReference>
<evidence type="ECO:0000256" key="2">
    <source>
        <dbReference type="SAM" id="SignalP"/>
    </source>
</evidence>
<dbReference type="SMART" id="SM00034">
    <property type="entry name" value="CLECT"/>
    <property type="match status" value="1"/>
</dbReference>
<dbReference type="SUPFAM" id="SSF56436">
    <property type="entry name" value="C-type lectin-like"/>
    <property type="match status" value="1"/>
</dbReference>
<dbReference type="Pfam" id="PF00059">
    <property type="entry name" value="Lectin_C"/>
    <property type="match status" value="1"/>
</dbReference>
<evidence type="ECO:0000313" key="4">
    <source>
        <dbReference type="EnsemblMetazoa" id="XP_038047162.1"/>
    </source>
</evidence>
<feature type="chain" id="PRO_5037861297" description="C-type lectin domain-containing protein" evidence="2">
    <location>
        <begin position="20"/>
        <end position="243"/>
    </location>
</feature>
<reference evidence="4" key="1">
    <citation type="submission" date="2022-11" db="UniProtKB">
        <authorList>
            <consortium name="EnsemblMetazoa"/>
        </authorList>
    </citation>
    <scope>IDENTIFICATION</scope>
</reference>
<dbReference type="OMA" id="CYRYFGQ"/>
<dbReference type="AlphaFoldDB" id="A0A913Z617"/>
<dbReference type="PROSITE" id="PS50041">
    <property type="entry name" value="C_TYPE_LECTIN_2"/>
    <property type="match status" value="1"/>
</dbReference>
<keyword evidence="2" id="KW-0732">Signal</keyword>
<feature type="signal peptide" evidence="2">
    <location>
        <begin position="1"/>
        <end position="19"/>
    </location>
</feature>
<proteinExistence type="predicted"/>
<organism evidence="4 5">
    <name type="scientific">Patiria miniata</name>
    <name type="common">Bat star</name>
    <name type="synonym">Asterina miniata</name>
    <dbReference type="NCBI Taxonomy" id="46514"/>
    <lineage>
        <taxon>Eukaryota</taxon>
        <taxon>Metazoa</taxon>
        <taxon>Echinodermata</taxon>
        <taxon>Eleutherozoa</taxon>
        <taxon>Asterozoa</taxon>
        <taxon>Asteroidea</taxon>
        <taxon>Valvatacea</taxon>
        <taxon>Valvatida</taxon>
        <taxon>Asterinidae</taxon>
        <taxon>Patiria</taxon>
    </lineage>
</organism>
<dbReference type="InterPro" id="IPR001304">
    <property type="entry name" value="C-type_lectin-like"/>
</dbReference>
<dbReference type="InterPro" id="IPR016186">
    <property type="entry name" value="C-type_lectin-like/link_sf"/>
</dbReference>
<evidence type="ECO:0000256" key="1">
    <source>
        <dbReference type="SAM" id="MobiDB-lite"/>
    </source>
</evidence>
<dbReference type="GeneID" id="119721252"/>
<keyword evidence="5" id="KW-1185">Reference proteome</keyword>